<keyword evidence="1" id="KW-1133">Transmembrane helix</keyword>
<protein>
    <submittedName>
        <fullName evidence="2">DUF2304 domain-containing protein</fullName>
    </submittedName>
</protein>
<accession>A0A641ARE1</accession>
<dbReference type="EMBL" id="SDPP02000001">
    <property type="protein sequence ID" value="KAA1380676.1"/>
    <property type="molecule type" value="Genomic_DNA"/>
</dbReference>
<keyword evidence="1" id="KW-0472">Membrane</keyword>
<comment type="caution">
    <text evidence="2">The sequence shown here is derived from an EMBL/GenBank/DDBJ whole genome shotgun (WGS) entry which is preliminary data.</text>
</comment>
<sequence>MIKVLLIVAVATLLVLFLQSHGTSRGGAYVKIGMVLFMGFAVYAVLRPEDVTWIATRLGVGRGTDLILYLLVVGFGFFSISTYLRFREVELRYARLARAIALSEASGQEARSAPRAES</sequence>
<dbReference type="InterPro" id="IPR019277">
    <property type="entry name" value="DUF2304"/>
</dbReference>
<dbReference type="Pfam" id="PF10066">
    <property type="entry name" value="DUF2304"/>
    <property type="match status" value="1"/>
</dbReference>
<feature type="transmembrane region" description="Helical" evidence="1">
    <location>
        <begin position="28"/>
        <end position="46"/>
    </location>
</feature>
<evidence type="ECO:0000313" key="3">
    <source>
        <dbReference type="Proteomes" id="UP001515100"/>
    </source>
</evidence>
<evidence type="ECO:0000256" key="1">
    <source>
        <dbReference type="SAM" id="Phobius"/>
    </source>
</evidence>
<name>A0A641ARE1_9ACTN</name>
<organism evidence="2 3">
    <name type="scientific">Aeromicrobium fastidiosum</name>
    <dbReference type="NCBI Taxonomy" id="52699"/>
    <lineage>
        <taxon>Bacteria</taxon>
        <taxon>Bacillati</taxon>
        <taxon>Actinomycetota</taxon>
        <taxon>Actinomycetes</taxon>
        <taxon>Propionibacteriales</taxon>
        <taxon>Nocardioidaceae</taxon>
        <taxon>Aeromicrobium</taxon>
    </lineage>
</organism>
<feature type="transmembrane region" description="Helical" evidence="1">
    <location>
        <begin position="66"/>
        <end position="86"/>
    </location>
</feature>
<reference evidence="2" key="1">
    <citation type="submission" date="2019-09" db="EMBL/GenBank/DDBJ databases">
        <authorList>
            <person name="Li J."/>
        </authorList>
    </citation>
    <scope>NUCLEOTIDE SEQUENCE [LARGE SCALE GENOMIC DNA]</scope>
    <source>
        <strain evidence="2">NRBC 14897</strain>
    </source>
</reference>
<dbReference type="OrthoDB" id="8904808at2"/>
<dbReference type="AlphaFoldDB" id="A0A641ARE1"/>
<evidence type="ECO:0000313" key="2">
    <source>
        <dbReference type="EMBL" id="KAA1380676.1"/>
    </source>
</evidence>
<keyword evidence="1" id="KW-0812">Transmembrane</keyword>
<dbReference type="Proteomes" id="UP001515100">
    <property type="component" value="Unassembled WGS sequence"/>
</dbReference>
<keyword evidence="3" id="KW-1185">Reference proteome</keyword>
<gene>
    <name evidence="2" type="ORF">ESP62_005775</name>
</gene>
<proteinExistence type="predicted"/>
<dbReference type="RefSeq" id="WP_129181380.1">
    <property type="nucleotide sequence ID" value="NZ_JAGIOG010000001.1"/>
</dbReference>